<reference evidence="1" key="1">
    <citation type="submission" date="2021-06" db="EMBL/GenBank/DDBJ databases">
        <authorList>
            <person name="Kallberg Y."/>
            <person name="Tangrot J."/>
            <person name="Rosling A."/>
        </authorList>
    </citation>
    <scope>NUCLEOTIDE SEQUENCE</scope>
    <source>
        <strain evidence="1">UK204</strain>
    </source>
</reference>
<accession>A0A9N9HUZ5</accession>
<sequence length="90" mass="10193">KSKMPEIGLNCLVIPRDSVERIKQQHIIIIKINNNESVHSLRSQIKKEYTSQFDDISITKFVICAISLNLDKVLASINAKGVMISVNSRR</sequence>
<feature type="non-terminal residue" evidence="1">
    <location>
        <position position="1"/>
    </location>
</feature>
<proteinExistence type="predicted"/>
<comment type="caution">
    <text evidence="1">The sequence shown here is derived from an EMBL/GenBank/DDBJ whole genome shotgun (WGS) entry which is preliminary data.</text>
</comment>
<keyword evidence="2" id="KW-1185">Reference proteome</keyword>
<organism evidence="1 2">
    <name type="scientific">Funneliformis caledonium</name>
    <dbReference type="NCBI Taxonomy" id="1117310"/>
    <lineage>
        <taxon>Eukaryota</taxon>
        <taxon>Fungi</taxon>
        <taxon>Fungi incertae sedis</taxon>
        <taxon>Mucoromycota</taxon>
        <taxon>Glomeromycotina</taxon>
        <taxon>Glomeromycetes</taxon>
        <taxon>Glomerales</taxon>
        <taxon>Glomeraceae</taxon>
        <taxon>Funneliformis</taxon>
    </lineage>
</organism>
<gene>
    <name evidence="1" type="ORF">FCALED_LOCUS13762</name>
</gene>
<dbReference type="OrthoDB" id="2313789at2759"/>
<protein>
    <submittedName>
        <fullName evidence="1">13052_t:CDS:1</fullName>
    </submittedName>
</protein>
<dbReference type="EMBL" id="CAJVPQ010008493">
    <property type="protein sequence ID" value="CAG8707357.1"/>
    <property type="molecule type" value="Genomic_DNA"/>
</dbReference>
<evidence type="ECO:0000313" key="2">
    <source>
        <dbReference type="Proteomes" id="UP000789570"/>
    </source>
</evidence>
<dbReference type="Proteomes" id="UP000789570">
    <property type="component" value="Unassembled WGS sequence"/>
</dbReference>
<name>A0A9N9HUZ5_9GLOM</name>
<dbReference type="AlphaFoldDB" id="A0A9N9HUZ5"/>
<evidence type="ECO:0000313" key="1">
    <source>
        <dbReference type="EMBL" id="CAG8707357.1"/>
    </source>
</evidence>